<dbReference type="InterPro" id="IPR053188">
    <property type="entry name" value="FkbM_Methyltransferase"/>
</dbReference>
<dbReference type="GO" id="GO:0008171">
    <property type="term" value="F:O-methyltransferase activity"/>
    <property type="evidence" value="ECO:0007669"/>
    <property type="project" value="TreeGrafter"/>
</dbReference>
<dbReference type="RefSeq" id="WP_111295347.1">
    <property type="nucleotide sequence ID" value="NZ_QKZV01000005.1"/>
</dbReference>
<dbReference type="EMBL" id="QKZV01000005">
    <property type="protein sequence ID" value="PZX62263.1"/>
    <property type="molecule type" value="Genomic_DNA"/>
</dbReference>
<dbReference type="NCBIfam" id="TIGR01444">
    <property type="entry name" value="fkbM_fam"/>
    <property type="match status" value="1"/>
</dbReference>
<reference evidence="2 3" key="1">
    <citation type="submission" date="2018-06" db="EMBL/GenBank/DDBJ databases">
        <title>Genomic Encyclopedia of Archaeal and Bacterial Type Strains, Phase II (KMG-II): from individual species to whole genera.</title>
        <authorList>
            <person name="Goeker M."/>
        </authorList>
    </citation>
    <scope>NUCLEOTIDE SEQUENCE [LARGE SCALE GENOMIC DNA]</scope>
    <source>
        <strain evidence="2 3">DSM 23241</strain>
    </source>
</reference>
<feature type="domain" description="Methyltransferase FkbM" evidence="1">
    <location>
        <begin position="66"/>
        <end position="233"/>
    </location>
</feature>
<dbReference type="Proteomes" id="UP000249720">
    <property type="component" value="Unassembled WGS sequence"/>
</dbReference>
<keyword evidence="3" id="KW-1185">Reference proteome</keyword>
<dbReference type="SUPFAM" id="SSF53335">
    <property type="entry name" value="S-adenosyl-L-methionine-dependent methyltransferases"/>
    <property type="match status" value="1"/>
</dbReference>
<dbReference type="PANTHER" id="PTHR36973:SF4">
    <property type="entry name" value="NODULATION PROTEIN"/>
    <property type="match status" value="1"/>
</dbReference>
<gene>
    <name evidence="2" type="ORF">LX80_01745</name>
</gene>
<dbReference type="PANTHER" id="PTHR36973">
    <property type="entry name" value="SLL1456 PROTEIN-RELATED"/>
    <property type="match status" value="1"/>
</dbReference>
<evidence type="ECO:0000313" key="2">
    <source>
        <dbReference type="EMBL" id="PZX62263.1"/>
    </source>
</evidence>
<evidence type="ECO:0000313" key="3">
    <source>
        <dbReference type="Proteomes" id="UP000249720"/>
    </source>
</evidence>
<proteinExistence type="predicted"/>
<keyword evidence="2" id="KW-0808">Transferase</keyword>
<organism evidence="2 3">
    <name type="scientific">Hydrotalea sandarakina</name>
    <dbReference type="NCBI Taxonomy" id="1004304"/>
    <lineage>
        <taxon>Bacteria</taxon>
        <taxon>Pseudomonadati</taxon>
        <taxon>Bacteroidota</taxon>
        <taxon>Chitinophagia</taxon>
        <taxon>Chitinophagales</taxon>
        <taxon>Chitinophagaceae</taxon>
        <taxon>Hydrotalea</taxon>
    </lineage>
</organism>
<dbReference type="OrthoDB" id="9812600at2"/>
<protein>
    <submittedName>
        <fullName evidence="2">FkbM family methyltransferase</fullName>
    </submittedName>
</protein>
<name>A0A2W7RNA0_9BACT</name>
<evidence type="ECO:0000259" key="1">
    <source>
        <dbReference type="Pfam" id="PF05050"/>
    </source>
</evidence>
<dbReference type="AlphaFoldDB" id="A0A2W7RNA0"/>
<dbReference type="InterPro" id="IPR006342">
    <property type="entry name" value="FkbM_mtfrase"/>
</dbReference>
<sequence length="264" mass="30747">MFLRNWYNQFFSGKLKYQEFYKKLAHFSKYGMNIGSPISVDTSGESFLLQQLSTEYKSKNEFIFFDIGANKGEYTDCVLSKFNNCQLSCYLFEPQKKLFNALLDKYKNDSRLNIFPYGLGSNVEEVNLYTFNDINTLSSLYATFKGEVQATGVERISVIRLDQFLNENAISHISYIKIDVEGHELEVLKGMGKYLSNGSIQRIQFEFGSFNVSSRTFFKDFWDLLAPHYHLYRIVKDGIYPINQYGLYLEVFDTTNYLAVLKKN</sequence>
<keyword evidence="2" id="KW-0489">Methyltransferase</keyword>
<dbReference type="InterPro" id="IPR029063">
    <property type="entry name" value="SAM-dependent_MTases_sf"/>
</dbReference>
<dbReference type="Pfam" id="PF05050">
    <property type="entry name" value="Methyltransf_21"/>
    <property type="match status" value="1"/>
</dbReference>
<accession>A0A2W7RNA0</accession>
<dbReference type="Gene3D" id="3.40.50.150">
    <property type="entry name" value="Vaccinia Virus protein VP39"/>
    <property type="match status" value="1"/>
</dbReference>
<dbReference type="GO" id="GO:0032259">
    <property type="term" value="P:methylation"/>
    <property type="evidence" value="ECO:0007669"/>
    <property type="project" value="UniProtKB-KW"/>
</dbReference>
<comment type="caution">
    <text evidence="2">The sequence shown here is derived from an EMBL/GenBank/DDBJ whole genome shotgun (WGS) entry which is preliminary data.</text>
</comment>